<name>B9TMS5_RICCO</name>
<gene>
    <name evidence="1" type="ORF">RCOM_2144120</name>
</gene>
<sequence>MIDIGLLVDGDDENRQHDGQQQIKERCYVLFIYAFRQQVGEGGDLQQHLGQHDGTWRQRCNIVIDKGKDAVIADRQQRNRENDEIDRLLFA</sequence>
<proteinExistence type="predicted"/>
<keyword evidence="2" id="KW-1185">Reference proteome</keyword>
<reference evidence="2" key="1">
    <citation type="journal article" date="2010" name="Nat. Biotechnol.">
        <title>Draft genome sequence of the oilseed species Ricinus communis.</title>
        <authorList>
            <person name="Chan A.P."/>
            <person name="Crabtree J."/>
            <person name="Zhao Q."/>
            <person name="Lorenzi H."/>
            <person name="Orvis J."/>
            <person name="Puiu D."/>
            <person name="Melake-Berhan A."/>
            <person name="Jones K.M."/>
            <person name="Redman J."/>
            <person name="Chen G."/>
            <person name="Cahoon E.B."/>
            <person name="Gedil M."/>
            <person name="Stanke M."/>
            <person name="Haas B.J."/>
            <person name="Wortman J.R."/>
            <person name="Fraser-Liggett C.M."/>
            <person name="Ravel J."/>
            <person name="Rabinowicz P.D."/>
        </authorList>
    </citation>
    <scope>NUCLEOTIDE SEQUENCE [LARGE SCALE GENOMIC DNA]</scope>
    <source>
        <strain evidence="2">cv. Hale</strain>
    </source>
</reference>
<evidence type="ECO:0000313" key="2">
    <source>
        <dbReference type="Proteomes" id="UP000008311"/>
    </source>
</evidence>
<dbReference type="AlphaFoldDB" id="B9TMS5"/>
<dbReference type="EMBL" id="EQ990010">
    <property type="protein sequence ID" value="EEF22839.1"/>
    <property type="molecule type" value="Genomic_DNA"/>
</dbReference>
<evidence type="ECO:0000313" key="1">
    <source>
        <dbReference type="EMBL" id="EEF22839.1"/>
    </source>
</evidence>
<dbReference type="Proteomes" id="UP000008311">
    <property type="component" value="Unassembled WGS sequence"/>
</dbReference>
<dbReference type="InParanoid" id="B9TMS5"/>
<protein>
    <submittedName>
        <fullName evidence="1">Uncharacterized protein</fullName>
    </submittedName>
</protein>
<accession>B9TMS5</accession>
<organism evidence="1 2">
    <name type="scientific">Ricinus communis</name>
    <name type="common">Castor bean</name>
    <dbReference type="NCBI Taxonomy" id="3988"/>
    <lineage>
        <taxon>Eukaryota</taxon>
        <taxon>Viridiplantae</taxon>
        <taxon>Streptophyta</taxon>
        <taxon>Embryophyta</taxon>
        <taxon>Tracheophyta</taxon>
        <taxon>Spermatophyta</taxon>
        <taxon>Magnoliopsida</taxon>
        <taxon>eudicotyledons</taxon>
        <taxon>Gunneridae</taxon>
        <taxon>Pentapetalae</taxon>
        <taxon>rosids</taxon>
        <taxon>fabids</taxon>
        <taxon>Malpighiales</taxon>
        <taxon>Euphorbiaceae</taxon>
        <taxon>Acalyphoideae</taxon>
        <taxon>Acalypheae</taxon>
        <taxon>Ricinus</taxon>
    </lineage>
</organism>